<reference evidence="1 2" key="1">
    <citation type="submission" date="2013-08" db="EMBL/GenBank/DDBJ databases">
        <title>The Genome Sequence of Fusobacterium sp. 3_1_36A2.</title>
        <authorList>
            <consortium name="The Broad Institute Genome Sequencing Platform"/>
            <person name="Earl A."/>
            <person name="Ward D."/>
            <person name="Feldgarden M."/>
            <person name="Gevers D."/>
            <person name="Strauss J."/>
            <person name="White A."/>
            <person name="Allen-Vercoe E."/>
            <person name="Walker B."/>
            <person name="Young S.K."/>
            <person name="Zeng Q."/>
            <person name="Gargeya S."/>
            <person name="Fitzgerald M."/>
            <person name="Haas B."/>
            <person name="Abouelleil A."/>
            <person name="Alvarado L."/>
            <person name="Arachchi H.M."/>
            <person name="Berlin A.M."/>
            <person name="Chapman S.B."/>
            <person name="Goldberg J."/>
            <person name="Griggs A."/>
            <person name="Gujja S."/>
            <person name="Hansen M."/>
            <person name="Howarth C."/>
            <person name="Imamovic A."/>
            <person name="Larimer J."/>
            <person name="McCowen C."/>
            <person name="Montmayeur A."/>
            <person name="Murphy C."/>
            <person name="Neiman D."/>
            <person name="Pearson M."/>
            <person name="Priest M."/>
            <person name="Roberts A."/>
            <person name="Saif S."/>
            <person name="Shea T."/>
            <person name="Sisk P."/>
            <person name="Sykes S."/>
            <person name="Wortman J."/>
            <person name="Nusbaum C."/>
            <person name="Birren B."/>
        </authorList>
    </citation>
    <scope>NUCLEOTIDE SEQUENCE [LARGE SCALE GENOMIC DNA]</scope>
    <source>
        <strain evidence="1 2">3_1_36A2</strain>
    </source>
</reference>
<dbReference type="STRING" id="469604.HMPREF0946_02130"/>
<dbReference type="HOGENOM" id="CLU_2699375_0_0_0"/>
<proteinExistence type="predicted"/>
<dbReference type="OrthoDB" id="91890at2"/>
<dbReference type="RefSeq" id="WP_020975314.1">
    <property type="nucleotide sequence ID" value="NC_022196.1"/>
</dbReference>
<organism evidence="1 2">
    <name type="scientific">Fusobacterium vincentii 3_1_36A2</name>
    <dbReference type="NCBI Taxonomy" id="469604"/>
    <lineage>
        <taxon>Bacteria</taxon>
        <taxon>Fusobacteriati</taxon>
        <taxon>Fusobacteriota</taxon>
        <taxon>Fusobacteriia</taxon>
        <taxon>Fusobacteriales</taxon>
        <taxon>Fusobacteriaceae</taxon>
        <taxon>Fusobacterium</taxon>
    </lineage>
</organism>
<dbReference type="Proteomes" id="UP000016231">
    <property type="component" value="Chromosome"/>
</dbReference>
<protein>
    <submittedName>
        <fullName evidence="1">Uncharacterized protein</fullName>
    </submittedName>
</protein>
<evidence type="ECO:0000313" key="1">
    <source>
        <dbReference type="EMBL" id="EEU31204.2"/>
    </source>
</evidence>
<sequence>MLEKKIKNKIMEIMKLSLEKSNEDKNTVFVKFSGHSECLEIDIYIKGWKPNRNADFNKIWFLCNHSTEENIQTLDEIIEKLEKLNK</sequence>
<accession>C7XTB4</accession>
<name>C7XTB4_FUSVC</name>
<dbReference type="AlphaFoldDB" id="C7XTB4"/>
<dbReference type="EMBL" id="CP003700">
    <property type="protein sequence ID" value="EEU31204.2"/>
    <property type="molecule type" value="Genomic_DNA"/>
</dbReference>
<dbReference type="KEGG" id="fnc:HMPREF0946_02130"/>
<gene>
    <name evidence="1" type="ORF">HMPREF0946_02130</name>
</gene>
<evidence type="ECO:0000313" key="2">
    <source>
        <dbReference type="Proteomes" id="UP000016231"/>
    </source>
</evidence>